<dbReference type="Pfam" id="PF13847">
    <property type="entry name" value="Methyltransf_31"/>
    <property type="match status" value="1"/>
</dbReference>
<dbReference type="Gene3D" id="3.40.50.150">
    <property type="entry name" value="Vaccinia Virus protein VP39"/>
    <property type="match status" value="1"/>
</dbReference>
<dbReference type="Proteomes" id="UP000217199">
    <property type="component" value="Unassembled WGS sequence"/>
</dbReference>
<organism evidence="2 3">
    <name type="scientific">Pyrrhoderma noxium</name>
    <dbReference type="NCBI Taxonomy" id="2282107"/>
    <lineage>
        <taxon>Eukaryota</taxon>
        <taxon>Fungi</taxon>
        <taxon>Dikarya</taxon>
        <taxon>Basidiomycota</taxon>
        <taxon>Agaricomycotina</taxon>
        <taxon>Agaricomycetes</taxon>
        <taxon>Hymenochaetales</taxon>
        <taxon>Hymenochaetaceae</taxon>
        <taxon>Pyrrhoderma</taxon>
    </lineage>
</organism>
<dbReference type="FunCoup" id="A0A286UR11">
    <property type="interactions" value="1"/>
</dbReference>
<dbReference type="InParanoid" id="A0A286UR11"/>
<dbReference type="OrthoDB" id="10017101at2759"/>
<dbReference type="STRING" id="2282107.A0A286UR11"/>
<dbReference type="InterPro" id="IPR025714">
    <property type="entry name" value="Methyltranfer_dom"/>
</dbReference>
<keyword evidence="2" id="KW-0808">Transferase</keyword>
<dbReference type="PANTHER" id="PTHR43861">
    <property type="entry name" value="TRANS-ACONITATE 2-METHYLTRANSFERASE-RELATED"/>
    <property type="match status" value="1"/>
</dbReference>
<dbReference type="SUPFAM" id="SSF53335">
    <property type="entry name" value="S-adenosyl-L-methionine-dependent methyltransferases"/>
    <property type="match status" value="1"/>
</dbReference>
<name>A0A286UR11_9AGAM</name>
<dbReference type="CDD" id="cd02440">
    <property type="entry name" value="AdoMet_MTases"/>
    <property type="match status" value="1"/>
</dbReference>
<dbReference type="GO" id="GO:0008168">
    <property type="term" value="F:methyltransferase activity"/>
    <property type="evidence" value="ECO:0007669"/>
    <property type="project" value="UniProtKB-KW"/>
</dbReference>
<protein>
    <submittedName>
        <fullName evidence="2">Ubiquinone biosynthesis methyltransferase</fullName>
    </submittedName>
</protein>
<evidence type="ECO:0000259" key="1">
    <source>
        <dbReference type="Pfam" id="PF13847"/>
    </source>
</evidence>
<accession>A0A286UR11</accession>
<sequence>MSQPLQAYISDHSDNAIQTHLWRTAKNSTAYVLESGIIKPDSLILDIGCGPGTITADLAQLAPQGKVIGIDAEEDVLAKARQITSERGITNVEFTMGDIHALNYPDNTFDLVHVHQVLQHIKDPIKALQEMRRVTKPGGYVAAREGEVGTMTWYPDPDDTLVKYKAVYVGVSRSINAEPHAGRKLLSWAQKVGFAEIKPSSSTWCYSTPKERKWWSGIMEERVKKTSFRKNALGSGLATEAELDKYSEAWHTWGNQEDGWFSMIHGEIICRV</sequence>
<evidence type="ECO:0000313" key="2">
    <source>
        <dbReference type="EMBL" id="PAV22031.1"/>
    </source>
</evidence>
<comment type="caution">
    <text evidence="2">The sequence shown here is derived from an EMBL/GenBank/DDBJ whole genome shotgun (WGS) entry which is preliminary data.</text>
</comment>
<keyword evidence="2" id="KW-0830">Ubiquinone</keyword>
<reference evidence="2 3" key="1">
    <citation type="journal article" date="2017" name="Mol. Ecol.">
        <title>Comparative and population genomic landscape of Phellinus noxius: A hypervariable fungus causing root rot in trees.</title>
        <authorList>
            <person name="Chung C.L."/>
            <person name="Lee T.J."/>
            <person name="Akiba M."/>
            <person name="Lee H.H."/>
            <person name="Kuo T.H."/>
            <person name="Liu D."/>
            <person name="Ke H.M."/>
            <person name="Yokoi T."/>
            <person name="Roa M.B."/>
            <person name="Lu M.J."/>
            <person name="Chang Y.Y."/>
            <person name="Ann P.J."/>
            <person name="Tsai J.N."/>
            <person name="Chen C.Y."/>
            <person name="Tzean S.S."/>
            <person name="Ota Y."/>
            <person name="Hattori T."/>
            <person name="Sahashi N."/>
            <person name="Liou R.F."/>
            <person name="Kikuchi T."/>
            <person name="Tsai I.J."/>
        </authorList>
    </citation>
    <scope>NUCLEOTIDE SEQUENCE [LARGE SCALE GENOMIC DNA]</scope>
    <source>
        <strain evidence="2 3">FFPRI411160</strain>
    </source>
</reference>
<keyword evidence="3" id="KW-1185">Reference proteome</keyword>
<proteinExistence type="predicted"/>
<dbReference type="EMBL" id="NBII01000002">
    <property type="protein sequence ID" value="PAV22031.1"/>
    <property type="molecule type" value="Genomic_DNA"/>
</dbReference>
<evidence type="ECO:0000313" key="3">
    <source>
        <dbReference type="Proteomes" id="UP000217199"/>
    </source>
</evidence>
<feature type="domain" description="Methyltransferase" evidence="1">
    <location>
        <begin position="40"/>
        <end position="147"/>
    </location>
</feature>
<dbReference type="InterPro" id="IPR029063">
    <property type="entry name" value="SAM-dependent_MTases_sf"/>
</dbReference>
<gene>
    <name evidence="2" type="ORF">PNOK_0198800</name>
</gene>
<dbReference type="GO" id="GO:0032259">
    <property type="term" value="P:methylation"/>
    <property type="evidence" value="ECO:0007669"/>
    <property type="project" value="UniProtKB-KW"/>
</dbReference>
<keyword evidence="2" id="KW-0489">Methyltransferase</keyword>
<dbReference type="AlphaFoldDB" id="A0A286UR11"/>